<sequence length="72" mass="8294">MKFVIAPVRKEFEAAFSDFFKIEPNRKYLANVALCFNSQRWGDLLKLINKSYEAAISRLTKSIEEFEASGSK</sequence>
<evidence type="ECO:0000313" key="1">
    <source>
        <dbReference type="EMBL" id="VEN53705.1"/>
    </source>
</evidence>
<dbReference type="Proteomes" id="UP000410492">
    <property type="component" value="Unassembled WGS sequence"/>
</dbReference>
<evidence type="ECO:0000313" key="2">
    <source>
        <dbReference type="Proteomes" id="UP000410492"/>
    </source>
</evidence>
<reference evidence="1 2" key="1">
    <citation type="submission" date="2019-01" db="EMBL/GenBank/DDBJ databases">
        <authorList>
            <person name="Sayadi A."/>
        </authorList>
    </citation>
    <scope>NUCLEOTIDE SEQUENCE [LARGE SCALE GENOMIC DNA]</scope>
</reference>
<proteinExistence type="predicted"/>
<keyword evidence="2" id="KW-1185">Reference proteome</keyword>
<gene>
    <name evidence="1" type="ORF">CALMAC_LOCUS13421</name>
</gene>
<dbReference type="OrthoDB" id="6417701at2759"/>
<dbReference type="AlphaFoldDB" id="A0A653D2Z2"/>
<organism evidence="1 2">
    <name type="scientific">Callosobruchus maculatus</name>
    <name type="common">Southern cowpea weevil</name>
    <name type="synonym">Pulse bruchid</name>
    <dbReference type="NCBI Taxonomy" id="64391"/>
    <lineage>
        <taxon>Eukaryota</taxon>
        <taxon>Metazoa</taxon>
        <taxon>Ecdysozoa</taxon>
        <taxon>Arthropoda</taxon>
        <taxon>Hexapoda</taxon>
        <taxon>Insecta</taxon>
        <taxon>Pterygota</taxon>
        <taxon>Neoptera</taxon>
        <taxon>Endopterygota</taxon>
        <taxon>Coleoptera</taxon>
        <taxon>Polyphaga</taxon>
        <taxon>Cucujiformia</taxon>
        <taxon>Chrysomeloidea</taxon>
        <taxon>Chrysomelidae</taxon>
        <taxon>Bruchinae</taxon>
        <taxon>Bruchini</taxon>
        <taxon>Callosobruchus</taxon>
    </lineage>
</organism>
<protein>
    <submittedName>
        <fullName evidence="1">Uncharacterized protein</fullName>
    </submittedName>
</protein>
<dbReference type="EMBL" id="CAACVG010009615">
    <property type="protein sequence ID" value="VEN53705.1"/>
    <property type="molecule type" value="Genomic_DNA"/>
</dbReference>
<accession>A0A653D2Z2</accession>
<name>A0A653D2Z2_CALMS</name>
<feature type="non-terminal residue" evidence="1">
    <location>
        <position position="72"/>
    </location>
</feature>